<dbReference type="InterPro" id="IPR014922">
    <property type="entry name" value="YdhG-like"/>
</dbReference>
<name>D1BGT9_SANKS</name>
<evidence type="ECO:0000313" key="2">
    <source>
        <dbReference type="EMBL" id="ACZ21666.1"/>
    </source>
</evidence>
<sequence>MASTPVTTYVAGLAPPLREVAERLVEILDAGLEGRDGVMWHGHPVWMDGKTPVAGFKAYSAYVTLMLWQGQRIDDATGRLAGSGSAQMASTKIATVDDIGEATISGWLQAVDDLPAA</sequence>
<dbReference type="KEGG" id="ske:Sked_17390"/>
<evidence type="ECO:0000259" key="1">
    <source>
        <dbReference type="Pfam" id="PF08818"/>
    </source>
</evidence>
<dbReference type="EMBL" id="CP001819">
    <property type="protein sequence ID" value="ACZ21666.1"/>
    <property type="molecule type" value="Genomic_DNA"/>
</dbReference>
<dbReference type="HOGENOM" id="CLU_1987962_0_0_11"/>
<feature type="domain" description="YdhG-like" evidence="1">
    <location>
        <begin position="18"/>
        <end position="110"/>
    </location>
</feature>
<dbReference type="OrthoDB" id="192368at2"/>
<gene>
    <name evidence="2" type="ordered locus">Sked_17390</name>
</gene>
<dbReference type="SUPFAM" id="SSF159888">
    <property type="entry name" value="YdhG-like"/>
    <property type="match status" value="1"/>
</dbReference>
<protein>
    <recommendedName>
        <fullName evidence="1">YdhG-like domain-containing protein</fullName>
    </recommendedName>
</protein>
<dbReference type="STRING" id="446469.Sked_17390"/>
<organism evidence="2 3">
    <name type="scientific">Sanguibacter keddieii (strain ATCC 51767 / DSM 10542 / NCFB 3025 / ST-74)</name>
    <dbReference type="NCBI Taxonomy" id="446469"/>
    <lineage>
        <taxon>Bacteria</taxon>
        <taxon>Bacillati</taxon>
        <taxon>Actinomycetota</taxon>
        <taxon>Actinomycetes</taxon>
        <taxon>Micrococcales</taxon>
        <taxon>Sanguibacteraceae</taxon>
        <taxon>Sanguibacter</taxon>
    </lineage>
</organism>
<accession>D1BGT9</accession>
<dbReference type="Proteomes" id="UP000000322">
    <property type="component" value="Chromosome"/>
</dbReference>
<proteinExistence type="predicted"/>
<dbReference type="eggNOG" id="COG5646">
    <property type="taxonomic scope" value="Bacteria"/>
</dbReference>
<reference evidence="2 3" key="1">
    <citation type="journal article" date="2009" name="Stand. Genomic Sci.">
        <title>Complete genome sequence of Sanguibacter keddieii type strain (ST-74).</title>
        <authorList>
            <person name="Ivanova N."/>
            <person name="Sikorski J."/>
            <person name="Sims D."/>
            <person name="Brettin T."/>
            <person name="Detter J.C."/>
            <person name="Han C."/>
            <person name="Lapidus A."/>
            <person name="Copeland A."/>
            <person name="Glavina Del Rio T."/>
            <person name="Nolan M."/>
            <person name="Chen F."/>
            <person name="Lucas S."/>
            <person name="Tice H."/>
            <person name="Cheng J.F."/>
            <person name="Bruce D."/>
            <person name="Goodwin L."/>
            <person name="Pitluck S."/>
            <person name="Pati A."/>
            <person name="Mavromatis K."/>
            <person name="Chen A."/>
            <person name="Palaniappan K."/>
            <person name="D'haeseleer P."/>
            <person name="Chain P."/>
            <person name="Bristow J."/>
            <person name="Eisen J.A."/>
            <person name="Markowitz V."/>
            <person name="Hugenholtz P."/>
            <person name="Goker M."/>
            <person name="Pukall R."/>
            <person name="Klenk H.P."/>
            <person name="Kyrpides N.C."/>
        </authorList>
    </citation>
    <scope>NUCLEOTIDE SEQUENCE [LARGE SCALE GENOMIC DNA]</scope>
    <source>
        <strain evidence="3">ATCC 51767 / DSM 10542 / NCFB 3025 / ST-74</strain>
    </source>
</reference>
<dbReference type="RefSeq" id="WP_012866735.1">
    <property type="nucleotide sequence ID" value="NC_013521.1"/>
</dbReference>
<keyword evidence="3" id="KW-1185">Reference proteome</keyword>
<dbReference type="AlphaFoldDB" id="D1BGT9"/>
<dbReference type="Pfam" id="PF08818">
    <property type="entry name" value="DUF1801"/>
    <property type="match status" value="1"/>
</dbReference>
<evidence type="ECO:0000313" key="3">
    <source>
        <dbReference type="Proteomes" id="UP000000322"/>
    </source>
</evidence>